<evidence type="ECO:0000256" key="5">
    <source>
        <dbReference type="ARBA" id="ARBA00022679"/>
    </source>
</evidence>
<comment type="cofactor">
    <cofactor evidence="1 7">
        <name>pyridoxal 5'-phosphate</name>
        <dbReference type="ChEBI" id="CHEBI:597326"/>
    </cofactor>
</comment>
<dbReference type="EMBL" id="DSTX01000007">
    <property type="protein sequence ID" value="HFK20619.1"/>
    <property type="molecule type" value="Genomic_DNA"/>
</dbReference>
<evidence type="ECO:0000256" key="7">
    <source>
        <dbReference type="RuleBase" id="RU000481"/>
    </source>
</evidence>
<dbReference type="GO" id="GO:0008483">
    <property type="term" value="F:transaminase activity"/>
    <property type="evidence" value="ECO:0007669"/>
    <property type="project" value="UniProtKB-KW"/>
</dbReference>
<comment type="caution">
    <text evidence="9">The sequence shown here is derived from an EMBL/GenBank/DDBJ whole genome shotgun (WGS) entry which is preliminary data.</text>
</comment>
<dbReference type="EC" id="2.6.1.-" evidence="7"/>
<evidence type="ECO:0000313" key="9">
    <source>
        <dbReference type="EMBL" id="HFK20619.1"/>
    </source>
</evidence>
<evidence type="ECO:0000256" key="4">
    <source>
        <dbReference type="ARBA" id="ARBA00022576"/>
    </source>
</evidence>
<keyword evidence="6" id="KW-0663">Pyridoxal phosphate</keyword>
<dbReference type="PANTHER" id="PTHR46383:SF1">
    <property type="entry name" value="ASPARTATE AMINOTRANSFERASE"/>
    <property type="match status" value="1"/>
</dbReference>
<dbReference type="GO" id="GO:0006520">
    <property type="term" value="P:amino acid metabolic process"/>
    <property type="evidence" value="ECO:0007669"/>
    <property type="project" value="InterPro"/>
</dbReference>
<keyword evidence="5 7" id="KW-0808">Transferase</keyword>
<evidence type="ECO:0000256" key="3">
    <source>
        <dbReference type="ARBA" id="ARBA00011738"/>
    </source>
</evidence>
<dbReference type="InterPro" id="IPR015421">
    <property type="entry name" value="PyrdxlP-dep_Trfase_major"/>
</dbReference>
<feature type="domain" description="Aminotransferase class I/classII large" evidence="8">
    <location>
        <begin position="31"/>
        <end position="378"/>
    </location>
</feature>
<dbReference type="AlphaFoldDB" id="A0A7C3J2G2"/>
<dbReference type="Gene3D" id="3.40.640.10">
    <property type="entry name" value="Type I PLP-dependent aspartate aminotransferase-like (Major domain)"/>
    <property type="match status" value="1"/>
</dbReference>
<proteinExistence type="inferred from homology"/>
<keyword evidence="4 7" id="KW-0032">Aminotransferase</keyword>
<dbReference type="PROSITE" id="PS00105">
    <property type="entry name" value="AA_TRANSFER_CLASS_1"/>
    <property type="match status" value="1"/>
</dbReference>
<protein>
    <recommendedName>
        <fullName evidence="7">Aminotransferase</fullName>
        <ecNumber evidence="7">2.6.1.-</ecNumber>
    </recommendedName>
</protein>
<dbReference type="InterPro" id="IPR015424">
    <property type="entry name" value="PyrdxlP-dep_Trfase"/>
</dbReference>
<dbReference type="GO" id="GO:0030170">
    <property type="term" value="F:pyridoxal phosphate binding"/>
    <property type="evidence" value="ECO:0007669"/>
    <property type="project" value="InterPro"/>
</dbReference>
<organism evidence="9">
    <name type="scientific">Candidatus Methanomethylicus mesodigestus</name>
    <dbReference type="NCBI Taxonomy" id="1867258"/>
    <lineage>
        <taxon>Archaea</taxon>
        <taxon>Thermoproteota</taxon>
        <taxon>Methanosuratincolia</taxon>
        <taxon>Candidatus Methanomethylicales</taxon>
        <taxon>Candidatus Methanomethylicaceae</taxon>
        <taxon>Candidatus Methanomethylicus</taxon>
    </lineage>
</organism>
<evidence type="ECO:0000259" key="8">
    <source>
        <dbReference type="Pfam" id="PF00155"/>
    </source>
</evidence>
<reference evidence="9" key="1">
    <citation type="journal article" date="2020" name="mSystems">
        <title>Genome- and Community-Level Interaction Insights into Carbon Utilization and Element Cycling Functions of Hydrothermarchaeota in Hydrothermal Sediment.</title>
        <authorList>
            <person name="Zhou Z."/>
            <person name="Liu Y."/>
            <person name="Xu W."/>
            <person name="Pan J."/>
            <person name="Luo Z.H."/>
            <person name="Li M."/>
        </authorList>
    </citation>
    <scope>NUCLEOTIDE SEQUENCE [LARGE SCALE GENOMIC DNA]</scope>
    <source>
        <strain evidence="9">SpSt-468</strain>
    </source>
</reference>
<evidence type="ECO:0000256" key="1">
    <source>
        <dbReference type="ARBA" id="ARBA00001933"/>
    </source>
</evidence>
<sequence>MMPQNIQDIPPSPVSALEKVQEIEREKGIRVIRFDTAEPFFDPPQKAIDFTIDAIKKRKYKYSSSWGIRELREKVAEYLSETRRLEYSVDQVLITPGAKFANFAFFASHLRPRDKALLITPYWTSFKAVPSLLGIETVEVPSVYPFHLDEERIKEAMSFRPKVIVINNPHNPTGGVMDLKDIQILEDLAEEYAFKILSDEIDWAYVYPGKRFISPASIGILRDNTVVTDGFSKIFGLTGWRVGFSAGPKESISMMHKIQEHSVSSPVTFAQYGCLGALDDYGAYIRGVLETCSKNRQTAVSMLNEISQIRCDPPEGGFYVYPKLVSGPYNSSLKFAEDLLEKAGVSVMAGEYFGDNSGRFRLSYALPKGELVEGIRRIAAFFEGLK</sequence>
<gene>
    <name evidence="9" type="ORF">ENS19_04970</name>
</gene>
<dbReference type="InterPro" id="IPR004839">
    <property type="entry name" value="Aminotransferase_I/II_large"/>
</dbReference>
<comment type="subunit">
    <text evidence="3">Homodimer.</text>
</comment>
<comment type="similarity">
    <text evidence="2 7">Belongs to the class-I pyridoxal-phosphate-dependent aminotransferase family.</text>
</comment>
<evidence type="ECO:0000256" key="2">
    <source>
        <dbReference type="ARBA" id="ARBA00007441"/>
    </source>
</evidence>
<dbReference type="Pfam" id="PF00155">
    <property type="entry name" value="Aminotran_1_2"/>
    <property type="match status" value="1"/>
</dbReference>
<name>A0A7C3J2G2_9CREN</name>
<dbReference type="PANTHER" id="PTHR46383">
    <property type="entry name" value="ASPARTATE AMINOTRANSFERASE"/>
    <property type="match status" value="1"/>
</dbReference>
<dbReference type="InterPro" id="IPR050596">
    <property type="entry name" value="AspAT/PAT-like"/>
</dbReference>
<accession>A0A7C3J2G2</accession>
<dbReference type="SUPFAM" id="SSF53383">
    <property type="entry name" value="PLP-dependent transferases"/>
    <property type="match status" value="1"/>
</dbReference>
<evidence type="ECO:0000256" key="6">
    <source>
        <dbReference type="ARBA" id="ARBA00022898"/>
    </source>
</evidence>
<dbReference type="InterPro" id="IPR004838">
    <property type="entry name" value="NHTrfase_class1_PyrdxlP-BS"/>
</dbReference>
<dbReference type="CDD" id="cd00609">
    <property type="entry name" value="AAT_like"/>
    <property type="match status" value="1"/>
</dbReference>